<evidence type="ECO:0000313" key="2">
    <source>
        <dbReference type="Proteomes" id="UP000663203"/>
    </source>
</evidence>
<reference evidence="1 2" key="1">
    <citation type="submission" date="2021-03" db="EMBL/GenBank/DDBJ databases">
        <title>Haloterrigena longa sp. nov. and Haloterrigena limicola sp. nov., extremely halophilic archaea isolated from a salt lake.</title>
        <authorList>
            <person name="Henglin C."/>
        </authorList>
    </citation>
    <scope>NUCLEOTIDE SEQUENCE [LARGE SCALE GENOMIC DNA]</scope>
    <source>
        <strain evidence="1 2">KZCA68</strain>
    </source>
</reference>
<evidence type="ECO:0000313" key="1">
    <source>
        <dbReference type="EMBL" id="QSW99427.1"/>
    </source>
</evidence>
<dbReference type="KEGG" id="hakz:J0X25_00270"/>
<organism evidence="1 2">
    <name type="scientific">Haloterrigena alkaliphila</name>
    <dbReference type="NCBI Taxonomy" id="2816475"/>
    <lineage>
        <taxon>Archaea</taxon>
        <taxon>Methanobacteriati</taxon>
        <taxon>Methanobacteriota</taxon>
        <taxon>Stenosarchaea group</taxon>
        <taxon>Halobacteria</taxon>
        <taxon>Halobacteriales</taxon>
        <taxon>Natrialbaceae</taxon>
        <taxon>Haloterrigena</taxon>
    </lineage>
</organism>
<keyword evidence="2" id="KW-1185">Reference proteome</keyword>
<dbReference type="AlphaFoldDB" id="A0A8A2VFI2"/>
<sequence length="122" mass="13083">MLPTDDSSETLLDADEVLEAVAALGDRDRFEVAYTLYAMDAEAATLEAIAAETEHSETDANASIGALRDAGVVTERMPCLVDPTVDGPEYELTEFGRLLLEEGVLALFEAAEQVDEVEFGAL</sequence>
<gene>
    <name evidence="1" type="ORF">J0X25_00270</name>
</gene>
<dbReference type="InterPro" id="IPR036390">
    <property type="entry name" value="WH_DNA-bd_sf"/>
</dbReference>
<dbReference type="InterPro" id="IPR036388">
    <property type="entry name" value="WH-like_DNA-bd_sf"/>
</dbReference>
<dbReference type="GeneID" id="63185693"/>
<accession>A0A8A2VFI2</accession>
<dbReference type="EMBL" id="CP071462">
    <property type="protein sequence ID" value="QSW99427.1"/>
    <property type="molecule type" value="Genomic_DNA"/>
</dbReference>
<dbReference type="Gene3D" id="1.10.10.10">
    <property type="entry name" value="Winged helix-like DNA-binding domain superfamily/Winged helix DNA-binding domain"/>
    <property type="match status" value="1"/>
</dbReference>
<proteinExistence type="predicted"/>
<dbReference type="SUPFAM" id="SSF46785">
    <property type="entry name" value="Winged helix' DNA-binding domain"/>
    <property type="match status" value="1"/>
</dbReference>
<protein>
    <submittedName>
        <fullName evidence="1">ArsR family transcriptional regulator</fullName>
    </submittedName>
</protein>
<name>A0A8A2VFI2_9EURY</name>
<dbReference type="RefSeq" id="WP_207289034.1">
    <property type="nucleotide sequence ID" value="NZ_CP071462.1"/>
</dbReference>
<dbReference type="Proteomes" id="UP000663203">
    <property type="component" value="Chromosome"/>
</dbReference>